<dbReference type="InterPro" id="IPR031309">
    <property type="entry name" value="Ribosomal_uL5_C"/>
</dbReference>
<dbReference type="GO" id="GO:1990904">
    <property type="term" value="C:ribonucleoprotein complex"/>
    <property type="evidence" value="ECO:0007669"/>
    <property type="project" value="UniProtKB-KW"/>
</dbReference>
<reference evidence="9 10" key="1">
    <citation type="journal article" date="2015" name="Nature">
        <title>rRNA introns, odd ribosomes, and small enigmatic genomes across a large radiation of phyla.</title>
        <authorList>
            <person name="Brown C.T."/>
            <person name="Hug L.A."/>
            <person name="Thomas B.C."/>
            <person name="Sharon I."/>
            <person name="Castelle C.J."/>
            <person name="Singh A."/>
            <person name="Wilkins M.J."/>
            <person name="Williams K.H."/>
            <person name="Banfield J.F."/>
        </authorList>
    </citation>
    <scope>NUCLEOTIDE SEQUENCE [LARGE SCALE GENOMIC DNA]</scope>
</reference>
<dbReference type="Gene3D" id="3.30.1440.10">
    <property type="match status" value="1"/>
</dbReference>
<dbReference type="SUPFAM" id="SSF55282">
    <property type="entry name" value="RL5-like"/>
    <property type="match status" value="1"/>
</dbReference>
<feature type="domain" description="Large ribosomal subunit protein uL5 N-terminal" evidence="7">
    <location>
        <begin position="27"/>
        <end position="80"/>
    </location>
</feature>
<evidence type="ECO:0000256" key="3">
    <source>
        <dbReference type="ARBA" id="ARBA00023274"/>
    </source>
</evidence>
<protein>
    <recommendedName>
        <fullName evidence="4 5">Large ribosomal subunit protein uL5</fullName>
    </recommendedName>
</protein>
<comment type="subunit">
    <text evidence="5">Part of the 50S ribosomal subunit; part of the 5S rRNA/L5/L18/L25 subcomplex. Contacts the 5S rRNA and the P site tRNA. Forms a bridge to the 30S subunit in the 70S ribosome.</text>
</comment>
<dbReference type="InterPro" id="IPR031310">
    <property type="entry name" value="Ribosomal_uL5_N"/>
</dbReference>
<comment type="function">
    <text evidence="5">This is 1 of the proteins that bind and probably mediate the attachment of the 5S RNA into the large ribosomal subunit, where it forms part of the central protuberance. In the 70S ribosome it contacts protein S13 of the 30S subunit (bridge B1b), connecting the 2 subunits; this bridge is implicated in subunit movement. Contacts the P site tRNA; the 5S rRNA and some of its associated proteins might help stabilize positioning of ribosome-bound tRNAs.</text>
</comment>
<dbReference type="GO" id="GO:0006412">
    <property type="term" value="P:translation"/>
    <property type="evidence" value="ECO:0007669"/>
    <property type="project" value="UniProtKB-UniRule"/>
</dbReference>
<dbReference type="GO" id="GO:0003735">
    <property type="term" value="F:structural constituent of ribosome"/>
    <property type="evidence" value="ECO:0007669"/>
    <property type="project" value="InterPro"/>
</dbReference>
<dbReference type="PANTHER" id="PTHR11994">
    <property type="entry name" value="60S RIBOSOMAL PROTEIN L11-RELATED"/>
    <property type="match status" value="1"/>
</dbReference>
<dbReference type="HAMAP" id="MF_01333_B">
    <property type="entry name" value="Ribosomal_uL5_B"/>
    <property type="match status" value="1"/>
</dbReference>
<sequence length="186" mass="20723">MNRLKQKYQDEIVPALKKEWNFAADLAVPRVTKIVINLGIKEGAGDKGVAQKIQKYVSLIAGQQAVITRAHQAEAGFNLRKGDTIGVMATLRGERMYAFLDKLVHLVLPQLRDFQGVSLNSFDGRGNYSLGLAEQIVFPEVDYDTIDQIRGLQLTIVTNTNDNKQAHRLLELLGMPFAKPESDTKT</sequence>
<keyword evidence="5" id="KW-0699">rRNA-binding</keyword>
<evidence type="ECO:0000256" key="5">
    <source>
        <dbReference type="HAMAP-Rule" id="MF_01333"/>
    </source>
</evidence>
<evidence type="ECO:0000313" key="9">
    <source>
        <dbReference type="EMBL" id="KKU61906.1"/>
    </source>
</evidence>
<dbReference type="PROSITE" id="PS00358">
    <property type="entry name" value="RIBOSOMAL_L5"/>
    <property type="match status" value="1"/>
</dbReference>
<dbReference type="AlphaFoldDB" id="A0A0G1RXQ7"/>
<dbReference type="InterPro" id="IPR022803">
    <property type="entry name" value="Ribosomal_uL5_dom_sf"/>
</dbReference>
<evidence type="ECO:0000256" key="1">
    <source>
        <dbReference type="ARBA" id="ARBA00008553"/>
    </source>
</evidence>
<dbReference type="GO" id="GO:0005840">
    <property type="term" value="C:ribosome"/>
    <property type="evidence" value="ECO:0007669"/>
    <property type="project" value="UniProtKB-KW"/>
</dbReference>
<dbReference type="Pfam" id="PF00673">
    <property type="entry name" value="Ribosomal_L5_C"/>
    <property type="match status" value="1"/>
</dbReference>
<dbReference type="InterPro" id="IPR020930">
    <property type="entry name" value="Ribosomal_uL5_bac-type"/>
</dbReference>
<dbReference type="EMBL" id="LCNT01000001">
    <property type="protein sequence ID" value="KKU61906.1"/>
    <property type="molecule type" value="Genomic_DNA"/>
</dbReference>
<evidence type="ECO:0000313" key="10">
    <source>
        <dbReference type="Proteomes" id="UP000033860"/>
    </source>
</evidence>
<feature type="domain" description="Large ribosomal subunit protein uL5 C-terminal" evidence="8">
    <location>
        <begin position="85"/>
        <end position="177"/>
    </location>
</feature>
<gene>
    <name evidence="5" type="primary">rplE</name>
    <name evidence="9" type="ORF">UX85_C0001G0120</name>
</gene>
<dbReference type="NCBIfam" id="NF000585">
    <property type="entry name" value="PRK00010.1"/>
    <property type="match status" value="1"/>
</dbReference>
<dbReference type="PIRSF" id="PIRSF002161">
    <property type="entry name" value="Ribosomal_L5"/>
    <property type="match status" value="1"/>
</dbReference>
<dbReference type="PATRIC" id="fig|1618371.3.peg.121"/>
<dbReference type="GO" id="GO:0019843">
    <property type="term" value="F:rRNA binding"/>
    <property type="evidence" value="ECO:0007669"/>
    <property type="project" value="UniProtKB-UniRule"/>
</dbReference>
<proteinExistence type="inferred from homology"/>
<evidence type="ECO:0000256" key="4">
    <source>
        <dbReference type="ARBA" id="ARBA00035245"/>
    </source>
</evidence>
<keyword evidence="2 5" id="KW-0689">Ribosomal protein</keyword>
<accession>A0A0G1RXQ7</accession>
<dbReference type="Proteomes" id="UP000033860">
    <property type="component" value="Unassembled WGS sequence"/>
</dbReference>
<organism evidence="9 10">
    <name type="scientific">Candidatus Beckwithbacteria bacterium GW2011_GWB1_47_15</name>
    <dbReference type="NCBI Taxonomy" id="1618371"/>
    <lineage>
        <taxon>Bacteria</taxon>
        <taxon>Candidatus Beckwithiibacteriota</taxon>
    </lineage>
</organism>
<comment type="caution">
    <text evidence="9">The sequence shown here is derived from an EMBL/GenBank/DDBJ whole genome shotgun (WGS) entry which is preliminary data.</text>
</comment>
<evidence type="ECO:0000259" key="8">
    <source>
        <dbReference type="Pfam" id="PF00673"/>
    </source>
</evidence>
<keyword evidence="3 5" id="KW-0687">Ribonucleoprotein</keyword>
<evidence type="ECO:0000259" key="7">
    <source>
        <dbReference type="Pfam" id="PF00281"/>
    </source>
</evidence>
<comment type="similarity">
    <text evidence="1 5 6">Belongs to the universal ribosomal protein uL5 family.</text>
</comment>
<keyword evidence="5" id="KW-0820">tRNA-binding</keyword>
<dbReference type="Pfam" id="PF00281">
    <property type="entry name" value="Ribosomal_L5"/>
    <property type="match status" value="1"/>
</dbReference>
<dbReference type="GO" id="GO:0000049">
    <property type="term" value="F:tRNA binding"/>
    <property type="evidence" value="ECO:0007669"/>
    <property type="project" value="UniProtKB-UniRule"/>
</dbReference>
<dbReference type="InterPro" id="IPR020929">
    <property type="entry name" value="Ribosomal_uL5_CS"/>
</dbReference>
<dbReference type="InterPro" id="IPR002132">
    <property type="entry name" value="Ribosomal_uL5"/>
</dbReference>
<evidence type="ECO:0000256" key="6">
    <source>
        <dbReference type="RuleBase" id="RU003930"/>
    </source>
</evidence>
<keyword evidence="5" id="KW-0694">RNA-binding</keyword>
<name>A0A0G1RXQ7_9BACT</name>
<evidence type="ECO:0000256" key="2">
    <source>
        <dbReference type="ARBA" id="ARBA00022980"/>
    </source>
</evidence>
<dbReference type="FunFam" id="3.30.1440.10:FF:000001">
    <property type="entry name" value="50S ribosomal protein L5"/>
    <property type="match status" value="1"/>
</dbReference>